<evidence type="ECO:0000256" key="1">
    <source>
        <dbReference type="SAM" id="MobiDB-lite"/>
    </source>
</evidence>
<protein>
    <submittedName>
        <fullName evidence="3">Uncharacterized protein</fullName>
    </submittedName>
</protein>
<keyword evidence="2" id="KW-0732">Signal</keyword>
<proteinExistence type="predicted"/>
<dbReference type="Proteomes" id="UP000031036">
    <property type="component" value="Unassembled WGS sequence"/>
</dbReference>
<feature type="compositionally biased region" description="Basic residues" evidence="1">
    <location>
        <begin position="50"/>
        <end position="62"/>
    </location>
</feature>
<feature type="signal peptide" evidence="2">
    <location>
        <begin position="1"/>
        <end position="20"/>
    </location>
</feature>
<sequence>MNALLCIVVLALIATSVSNAEHAVEEALDKLMKSAGNYEEYKEVLDGLKREKRSAQPKKAPPKKGNPPRNHNEKR</sequence>
<dbReference type="AlphaFoldDB" id="A0A0B2VWS6"/>
<feature type="chain" id="PRO_5002077726" evidence="2">
    <location>
        <begin position="21"/>
        <end position="75"/>
    </location>
</feature>
<evidence type="ECO:0000256" key="2">
    <source>
        <dbReference type="SAM" id="SignalP"/>
    </source>
</evidence>
<feature type="region of interest" description="Disordered" evidence="1">
    <location>
        <begin position="46"/>
        <end position="75"/>
    </location>
</feature>
<organism evidence="3 4">
    <name type="scientific">Toxocara canis</name>
    <name type="common">Canine roundworm</name>
    <dbReference type="NCBI Taxonomy" id="6265"/>
    <lineage>
        <taxon>Eukaryota</taxon>
        <taxon>Metazoa</taxon>
        <taxon>Ecdysozoa</taxon>
        <taxon>Nematoda</taxon>
        <taxon>Chromadorea</taxon>
        <taxon>Rhabditida</taxon>
        <taxon>Spirurina</taxon>
        <taxon>Ascaridomorpha</taxon>
        <taxon>Ascaridoidea</taxon>
        <taxon>Toxocaridae</taxon>
        <taxon>Toxocara</taxon>
    </lineage>
</organism>
<dbReference type="EMBL" id="JPKZ01000722">
    <property type="protein sequence ID" value="KHN85874.1"/>
    <property type="molecule type" value="Genomic_DNA"/>
</dbReference>
<reference evidence="3 4" key="1">
    <citation type="submission" date="2014-11" db="EMBL/GenBank/DDBJ databases">
        <title>Genetic blueprint of the zoonotic pathogen Toxocara canis.</title>
        <authorList>
            <person name="Zhu X.-Q."/>
            <person name="Korhonen P.K."/>
            <person name="Cai H."/>
            <person name="Young N.D."/>
            <person name="Nejsum P."/>
            <person name="von Samson-Himmelstjerna G."/>
            <person name="Boag P.R."/>
            <person name="Tan P."/>
            <person name="Li Q."/>
            <person name="Min J."/>
            <person name="Yang Y."/>
            <person name="Wang X."/>
            <person name="Fang X."/>
            <person name="Hall R.S."/>
            <person name="Hofmann A."/>
            <person name="Sternberg P.W."/>
            <person name="Jex A.R."/>
            <person name="Gasser R.B."/>
        </authorList>
    </citation>
    <scope>NUCLEOTIDE SEQUENCE [LARGE SCALE GENOMIC DNA]</scope>
    <source>
        <strain evidence="3">PN_DK_2014</strain>
    </source>
</reference>
<evidence type="ECO:0000313" key="4">
    <source>
        <dbReference type="Proteomes" id="UP000031036"/>
    </source>
</evidence>
<name>A0A0B2VWS6_TOXCA</name>
<accession>A0A0B2VWS6</accession>
<gene>
    <name evidence="3" type="ORF">Tcan_11316</name>
</gene>
<keyword evidence="4" id="KW-1185">Reference proteome</keyword>
<comment type="caution">
    <text evidence="3">The sequence shown here is derived from an EMBL/GenBank/DDBJ whole genome shotgun (WGS) entry which is preliminary data.</text>
</comment>
<evidence type="ECO:0000313" key="3">
    <source>
        <dbReference type="EMBL" id="KHN85874.1"/>
    </source>
</evidence>